<dbReference type="GO" id="GO:1901359">
    <property type="term" value="F:tungstate binding"/>
    <property type="evidence" value="ECO:0007669"/>
    <property type="project" value="UniProtKB-ARBA"/>
</dbReference>
<evidence type="ECO:0000256" key="4">
    <source>
        <dbReference type="ARBA" id="ARBA00022729"/>
    </source>
</evidence>
<name>A0A0C2JD93_9VIBR</name>
<feature type="binding site" evidence="6">
    <location>
        <position position="146"/>
    </location>
    <ligand>
        <name>molybdate</name>
        <dbReference type="ChEBI" id="CHEBI:36264"/>
    </ligand>
</feature>
<evidence type="ECO:0000256" key="7">
    <source>
        <dbReference type="SAM" id="SignalP"/>
    </source>
</evidence>
<dbReference type="RefSeq" id="WP_040991844.1">
    <property type="nucleotide sequence ID" value="NZ_JTKH01000024.1"/>
</dbReference>
<feature type="binding site" evidence="6">
    <location>
        <position position="61"/>
    </location>
    <ligand>
        <name>molybdate</name>
        <dbReference type="ChEBI" id="CHEBI:36264"/>
    </ligand>
</feature>
<feature type="binding site" evidence="6">
    <location>
        <position position="34"/>
    </location>
    <ligand>
        <name>molybdate</name>
        <dbReference type="ChEBI" id="CHEBI:36264"/>
    </ligand>
</feature>
<dbReference type="GO" id="GO:0030973">
    <property type="term" value="F:molybdate ion binding"/>
    <property type="evidence" value="ECO:0007669"/>
    <property type="project" value="TreeGrafter"/>
</dbReference>
<accession>A0A0C2NXU4</accession>
<organism evidence="8 9">
    <name type="scientific">Vibrio renipiscarius</name>
    <dbReference type="NCBI Taxonomy" id="1461322"/>
    <lineage>
        <taxon>Bacteria</taxon>
        <taxon>Pseudomonadati</taxon>
        <taxon>Pseudomonadota</taxon>
        <taxon>Gammaproteobacteria</taxon>
        <taxon>Vibrionales</taxon>
        <taxon>Vibrionaceae</taxon>
        <taxon>Vibrio</taxon>
    </lineage>
</organism>
<dbReference type="NCBIfam" id="NF007958">
    <property type="entry name" value="PRK10677.1"/>
    <property type="match status" value="1"/>
</dbReference>
<dbReference type="EMBL" id="JTKH01000024">
    <property type="protein sequence ID" value="KII75909.1"/>
    <property type="molecule type" value="Genomic_DNA"/>
</dbReference>
<comment type="caution">
    <text evidence="8">The sequence shown here is derived from an EMBL/GenBank/DDBJ whole genome shotgun (WGS) entry which is preliminary data.</text>
</comment>
<keyword evidence="4 7" id="KW-0732">Signal</keyword>
<evidence type="ECO:0000256" key="2">
    <source>
        <dbReference type="ARBA" id="ARBA00022505"/>
    </source>
</evidence>
<evidence type="ECO:0000256" key="5">
    <source>
        <dbReference type="ARBA" id="ARBA00062515"/>
    </source>
</evidence>
<evidence type="ECO:0000256" key="1">
    <source>
        <dbReference type="ARBA" id="ARBA00009175"/>
    </source>
</evidence>
<dbReference type="PANTHER" id="PTHR30632">
    <property type="entry name" value="MOLYBDATE-BINDING PERIPLASMIC PROTEIN"/>
    <property type="match status" value="1"/>
</dbReference>
<dbReference type="FunFam" id="3.40.190.10:FF:000035">
    <property type="entry name" value="Molybdate ABC transporter substrate-binding protein"/>
    <property type="match status" value="1"/>
</dbReference>
<accession>A0A0C2JD93</accession>
<dbReference type="Proteomes" id="UP000031672">
    <property type="component" value="Unassembled WGS sequence"/>
</dbReference>
<sequence>MRNKLSSFLLLFSALLSSSPLLAAETVRVYAASSLTNALTALIEAYQSKGKASVVPIFGGSSALARQIEQGAPADIYLSANRLWVDYLVDKGLFTQANVQDFAHNSLVVIAPSSNSVHLVVEDPNSWLSALNGQRLAIAQPNAVPAGIYAKQSLQSLDIWPSVQGQLAPTNNVRTAMTLVERGEAPLGIVYYSDALVSDQVQVVSQFGPETHQAIAYPLVTMSQNEATLAFSAFLQTQEAKQILKEFGFKE</sequence>
<dbReference type="InterPro" id="IPR005950">
    <property type="entry name" value="ModA"/>
</dbReference>
<comment type="subunit">
    <text evidence="5">The complex is composed of two ATP-binding proteins (ModC), two transmembrane proteins (ModB) and a solute-binding protein (ModA).</text>
</comment>
<feature type="signal peptide" evidence="7">
    <location>
        <begin position="1"/>
        <end position="23"/>
    </location>
</feature>
<protein>
    <submittedName>
        <fullName evidence="8">Molybdate transporter</fullName>
    </submittedName>
</protein>
<dbReference type="Gene3D" id="3.40.190.10">
    <property type="entry name" value="Periplasmic binding protein-like II"/>
    <property type="match status" value="2"/>
</dbReference>
<dbReference type="PANTHER" id="PTHR30632:SF17">
    <property type="entry name" value="MOLYBDATE-BINDING PROTEIN MODA"/>
    <property type="match status" value="1"/>
</dbReference>
<dbReference type="InterPro" id="IPR050682">
    <property type="entry name" value="ModA/WtpA"/>
</dbReference>
<reference evidence="8 9" key="1">
    <citation type="submission" date="2014-11" db="EMBL/GenBank/DDBJ databases">
        <title>Draft Genome Sequence of Vibrio piscirenalis strains CECT 8603T and CECT 8604, two marine Gammaproteobacterium isolated from cultured gilthead sea bream (Sparus aurata).</title>
        <authorList>
            <person name="Arahal D.R."/>
            <person name="Rodrigo-Torres L."/>
            <person name="Lucena T."/>
            <person name="Pujalte M.J."/>
        </authorList>
    </citation>
    <scope>NUCLEOTIDE SEQUENCE [LARGE SCALE GENOMIC DNA]</scope>
    <source>
        <strain evidence="8 9">DCR 1-4-2</strain>
    </source>
</reference>
<keyword evidence="9" id="KW-1185">Reference proteome</keyword>
<dbReference type="GO" id="GO:0030288">
    <property type="term" value="C:outer membrane-bounded periplasmic space"/>
    <property type="evidence" value="ECO:0007669"/>
    <property type="project" value="TreeGrafter"/>
</dbReference>
<keyword evidence="3 6" id="KW-0479">Metal-binding</keyword>
<gene>
    <name evidence="8" type="primary">modA</name>
    <name evidence="8" type="ORF">OJ16_13785</name>
</gene>
<dbReference type="SUPFAM" id="SSF53850">
    <property type="entry name" value="Periplasmic binding protein-like II"/>
    <property type="match status" value="1"/>
</dbReference>
<keyword evidence="2 6" id="KW-0500">Molybdenum</keyword>
<comment type="similarity">
    <text evidence="1">Belongs to the bacterial solute-binding protein ModA family.</text>
</comment>
<proteinExistence type="inferred from homology"/>
<dbReference type="GO" id="GO:0015689">
    <property type="term" value="P:molybdate ion transport"/>
    <property type="evidence" value="ECO:0007669"/>
    <property type="project" value="InterPro"/>
</dbReference>
<feature type="binding site" evidence="6">
    <location>
        <position position="191"/>
    </location>
    <ligand>
        <name>molybdate</name>
        <dbReference type="ChEBI" id="CHEBI:36264"/>
    </ligand>
</feature>
<dbReference type="NCBIfam" id="TIGR01256">
    <property type="entry name" value="modA"/>
    <property type="match status" value="1"/>
</dbReference>
<evidence type="ECO:0000313" key="8">
    <source>
        <dbReference type="EMBL" id="KII75909.1"/>
    </source>
</evidence>
<feature type="chain" id="PRO_5009758598" evidence="7">
    <location>
        <begin position="24"/>
        <end position="251"/>
    </location>
</feature>
<evidence type="ECO:0000256" key="3">
    <source>
        <dbReference type="ARBA" id="ARBA00022723"/>
    </source>
</evidence>
<dbReference type="Pfam" id="PF13531">
    <property type="entry name" value="SBP_bac_11"/>
    <property type="match status" value="1"/>
</dbReference>
<dbReference type="PIRSF" id="PIRSF004846">
    <property type="entry name" value="ModA"/>
    <property type="match status" value="1"/>
</dbReference>
<feature type="binding site" evidence="6">
    <location>
        <position position="173"/>
    </location>
    <ligand>
        <name>molybdate</name>
        <dbReference type="ChEBI" id="CHEBI:36264"/>
    </ligand>
</feature>
<evidence type="ECO:0000313" key="9">
    <source>
        <dbReference type="Proteomes" id="UP000031672"/>
    </source>
</evidence>
<dbReference type="AlphaFoldDB" id="A0A0C2JD93"/>
<dbReference type="GO" id="GO:0046872">
    <property type="term" value="F:metal ion binding"/>
    <property type="evidence" value="ECO:0007669"/>
    <property type="project" value="UniProtKB-KW"/>
</dbReference>
<dbReference type="OrthoDB" id="9785015at2"/>
<dbReference type="STRING" id="1461322.OJ16_13785"/>
<evidence type="ECO:0000256" key="6">
    <source>
        <dbReference type="PIRSR" id="PIRSR004846-1"/>
    </source>
</evidence>